<dbReference type="RefSeq" id="WP_208929539.1">
    <property type="nucleotide sequence ID" value="NZ_CP013655.1"/>
</dbReference>
<dbReference type="PRINTS" id="PR01955">
    <property type="entry name" value="LANCFRANKIA"/>
</dbReference>
<evidence type="ECO:0000256" key="1">
    <source>
        <dbReference type="PIRSR" id="PIRSR607822-1"/>
    </source>
</evidence>
<name>A0A0U2VPB0_9ENTE</name>
<dbReference type="AlphaFoldDB" id="A0A0U2VPB0"/>
<dbReference type="STRING" id="118060.ATZ35_03635"/>
<dbReference type="Pfam" id="PF05147">
    <property type="entry name" value="LANC_like"/>
    <property type="match status" value="1"/>
</dbReference>
<dbReference type="Gene3D" id="1.50.10.20">
    <property type="match status" value="1"/>
</dbReference>
<dbReference type="CDD" id="cd04793">
    <property type="entry name" value="LanC"/>
    <property type="match status" value="1"/>
</dbReference>
<organism evidence="2 3">
    <name type="scientific">Enterococcus rotai</name>
    <dbReference type="NCBI Taxonomy" id="118060"/>
    <lineage>
        <taxon>Bacteria</taxon>
        <taxon>Bacillati</taxon>
        <taxon>Bacillota</taxon>
        <taxon>Bacilli</taxon>
        <taxon>Lactobacillales</taxon>
        <taxon>Enterococcaceae</taxon>
        <taxon>Enterococcus</taxon>
    </lineage>
</organism>
<accession>A0A0U2VPB0</accession>
<gene>
    <name evidence="2" type="ORF">ATZ35_03635</name>
</gene>
<dbReference type="GO" id="GO:0031179">
    <property type="term" value="P:peptide modification"/>
    <property type="evidence" value="ECO:0007669"/>
    <property type="project" value="InterPro"/>
</dbReference>
<keyword evidence="3" id="KW-1185">Reference proteome</keyword>
<protein>
    <recommendedName>
        <fullName evidence="4">Lantibiotic biosynthesis protein</fullName>
    </recommendedName>
</protein>
<evidence type="ECO:0000313" key="2">
    <source>
        <dbReference type="EMBL" id="ALS36287.1"/>
    </source>
</evidence>
<sequence>MKNTLQLKTKFDLKKCAENHADHHKIDELINSEENIVIIDGTKYSNWHPLALSHGFPSLCLLFGELSSLFPKESWEEYGHNYLQQIVLSIKTYGIKNPSMFSGISGILLGIDGLDPDHLKYPKLKGNLKKVLLRSVEEKLNLLADKEVEMTDYDIIEGLSGTSLYLLTQDDDESLHWLTRILNYLVSLTDERFGYPNFHISSRNQFTEEEAKLYPDGNFNLGMAHGIAGILLVLSKSMLKGITVPGQAIAIEYIVDFLIKNSIVKNQKIIWPAMLTLENYLTNTKTDVVENRDAWCYGTPGVAVALLYAGKALEREDIIDFSSQSIRSIYSKEEGLFSATICHGYSGLLNTLLTFKKELGTSDFDEYIKVVKEEILRFYDEKNHFGFTSIEFGKSVTDIGLLGGSSGVLLTLLRERYGNRSSWIEALGY</sequence>
<dbReference type="SUPFAM" id="SSF158745">
    <property type="entry name" value="LanC-like"/>
    <property type="match status" value="1"/>
</dbReference>
<dbReference type="PRINTS" id="PR01950">
    <property type="entry name" value="LANCSUPER"/>
</dbReference>
<feature type="binding site" evidence="1">
    <location>
        <position position="296"/>
    </location>
    <ligand>
        <name>Zn(2+)</name>
        <dbReference type="ChEBI" id="CHEBI:29105"/>
    </ligand>
</feature>
<dbReference type="SMART" id="SM01260">
    <property type="entry name" value="LANC_like"/>
    <property type="match status" value="1"/>
</dbReference>
<evidence type="ECO:0000313" key="3">
    <source>
        <dbReference type="Proteomes" id="UP000067523"/>
    </source>
</evidence>
<evidence type="ECO:0008006" key="4">
    <source>
        <dbReference type="Google" id="ProtNLM"/>
    </source>
</evidence>
<proteinExistence type="predicted"/>
<keyword evidence="1" id="KW-0479">Metal-binding</keyword>
<dbReference type="InterPro" id="IPR007822">
    <property type="entry name" value="LANC-like"/>
</dbReference>
<dbReference type="KEGG" id="erx:ATZ35_03635"/>
<dbReference type="EMBL" id="CP013655">
    <property type="protein sequence ID" value="ALS36287.1"/>
    <property type="molecule type" value="Genomic_DNA"/>
</dbReference>
<feature type="binding site" evidence="1">
    <location>
        <position position="343"/>
    </location>
    <ligand>
        <name>Zn(2+)</name>
        <dbReference type="ChEBI" id="CHEBI:29105"/>
    </ligand>
</feature>
<dbReference type="Proteomes" id="UP000067523">
    <property type="component" value="Chromosome"/>
</dbReference>
<feature type="binding site" evidence="1">
    <location>
        <position position="342"/>
    </location>
    <ligand>
        <name>Zn(2+)</name>
        <dbReference type="ChEBI" id="CHEBI:29105"/>
    </ligand>
</feature>
<dbReference type="InterPro" id="IPR033889">
    <property type="entry name" value="LanC"/>
</dbReference>
<reference evidence="3" key="1">
    <citation type="submission" date="2015-12" db="EMBL/GenBank/DDBJ databases">
        <authorList>
            <person name="Lauer A."/>
            <person name="Humrighouse B."/>
            <person name="Loparev V."/>
            <person name="Shewmaker P.L."/>
            <person name="Whitney A.M."/>
            <person name="McLaughlin R.W."/>
        </authorList>
    </citation>
    <scope>NUCLEOTIDE SEQUENCE [LARGE SCALE GENOMIC DNA]</scope>
    <source>
        <strain evidence="3">LMG 26678</strain>
    </source>
</reference>
<dbReference type="GO" id="GO:0046872">
    <property type="term" value="F:metal ion binding"/>
    <property type="evidence" value="ECO:0007669"/>
    <property type="project" value="UniProtKB-KW"/>
</dbReference>
<keyword evidence="1" id="KW-0862">Zinc</keyword>